<keyword evidence="1" id="KW-0472">Membrane</keyword>
<dbReference type="EMBL" id="CAMXCT020003857">
    <property type="protein sequence ID" value="CAL1159938.1"/>
    <property type="molecule type" value="Genomic_DNA"/>
</dbReference>
<reference evidence="2" key="1">
    <citation type="submission" date="2022-10" db="EMBL/GenBank/DDBJ databases">
        <authorList>
            <person name="Chen Y."/>
            <person name="Dougan E. K."/>
            <person name="Chan C."/>
            <person name="Rhodes N."/>
            <person name="Thang M."/>
        </authorList>
    </citation>
    <scope>NUCLEOTIDE SEQUENCE</scope>
</reference>
<evidence type="ECO:0000256" key="1">
    <source>
        <dbReference type="SAM" id="Phobius"/>
    </source>
</evidence>
<sequence>MCARVWTASAGATELKLGRVLLNRMVPKQGLFNPYTLSGNIVVNGVAASAHSSWVLDHFVPEALTKYLPATYQSIFVVGRWIYSVFGACAADVIGVNNPQEQTPWSAYAVALSSIFVASSPVVVAVFLKSRSGKL</sequence>
<gene>
    <name evidence="2" type="ORF">C1SCF055_LOCUS32194</name>
</gene>
<keyword evidence="5" id="KW-1185">Reference proteome</keyword>
<evidence type="ECO:0000313" key="2">
    <source>
        <dbReference type="EMBL" id="CAI4006563.1"/>
    </source>
</evidence>
<organism evidence="2">
    <name type="scientific">Cladocopium goreaui</name>
    <dbReference type="NCBI Taxonomy" id="2562237"/>
    <lineage>
        <taxon>Eukaryota</taxon>
        <taxon>Sar</taxon>
        <taxon>Alveolata</taxon>
        <taxon>Dinophyceae</taxon>
        <taxon>Suessiales</taxon>
        <taxon>Symbiodiniaceae</taxon>
        <taxon>Cladocopium</taxon>
    </lineage>
</organism>
<reference evidence="3" key="2">
    <citation type="submission" date="2024-04" db="EMBL/GenBank/DDBJ databases">
        <authorList>
            <person name="Chen Y."/>
            <person name="Shah S."/>
            <person name="Dougan E. K."/>
            <person name="Thang M."/>
            <person name="Chan C."/>
        </authorList>
    </citation>
    <scope>NUCLEOTIDE SEQUENCE [LARGE SCALE GENOMIC DNA]</scope>
</reference>
<feature type="transmembrane region" description="Helical" evidence="1">
    <location>
        <begin position="105"/>
        <end position="128"/>
    </location>
</feature>
<evidence type="ECO:0000313" key="3">
    <source>
        <dbReference type="EMBL" id="CAL1159938.1"/>
    </source>
</evidence>
<keyword evidence="1" id="KW-0812">Transmembrane</keyword>
<dbReference type="Proteomes" id="UP001152797">
    <property type="component" value="Unassembled WGS sequence"/>
</dbReference>
<dbReference type="AlphaFoldDB" id="A0A9P1DB30"/>
<accession>A0A9P1DB30</accession>
<comment type="caution">
    <text evidence="2">The sequence shown here is derived from an EMBL/GenBank/DDBJ whole genome shotgun (WGS) entry which is preliminary data.</text>
</comment>
<protein>
    <submittedName>
        <fullName evidence="4">Protein hedgehog</fullName>
    </submittedName>
</protein>
<dbReference type="OrthoDB" id="411926at2759"/>
<dbReference type="EMBL" id="CAMXCT010003857">
    <property type="protein sequence ID" value="CAI4006563.1"/>
    <property type="molecule type" value="Genomic_DNA"/>
</dbReference>
<dbReference type="EMBL" id="CAMXCT030003857">
    <property type="protein sequence ID" value="CAL4793875.1"/>
    <property type="molecule type" value="Genomic_DNA"/>
</dbReference>
<dbReference type="Gene3D" id="2.170.16.10">
    <property type="entry name" value="Hedgehog/Intein (Hint) domain"/>
    <property type="match status" value="1"/>
</dbReference>
<proteinExistence type="predicted"/>
<name>A0A9P1DB30_9DINO</name>
<evidence type="ECO:0000313" key="4">
    <source>
        <dbReference type="EMBL" id="CAL4793875.1"/>
    </source>
</evidence>
<keyword evidence="1" id="KW-1133">Transmembrane helix</keyword>
<evidence type="ECO:0000313" key="5">
    <source>
        <dbReference type="Proteomes" id="UP001152797"/>
    </source>
</evidence>